<comment type="catalytic activity">
    <reaction evidence="11">
        <text>D-sedoheptulose 7-phosphate + D-glyceraldehyde 3-phosphate = aldehydo-D-ribose 5-phosphate + D-xylulose 5-phosphate</text>
        <dbReference type="Rhea" id="RHEA:10508"/>
        <dbReference type="ChEBI" id="CHEBI:57483"/>
        <dbReference type="ChEBI" id="CHEBI:57737"/>
        <dbReference type="ChEBI" id="CHEBI:58273"/>
        <dbReference type="ChEBI" id="CHEBI:59776"/>
        <dbReference type="EC" id="2.2.1.1"/>
    </reaction>
</comment>
<dbReference type="SUPFAM" id="SSF52922">
    <property type="entry name" value="TK C-terminal domain-like"/>
    <property type="match status" value="1"/>
</dbReference>
<dbReference type="CDD" id="cd02012">
    <property type="entry name" value="TPP_TK"/>
    <property type="match status" value="1"/>
</dbReference>
<keyword evidence="9" id="KW-0460">Magnesium</keyword>
<proteinExistence type="inferred from homology"/>
<dbReference type="InterPro" id="IPR033247">
    <property type="entry name" value="Transketolase_fam"/>
</dbReference>
<dbReference type="SMART" id="SM00861">
    <property type="entry name" value="Transket_pyr"/>
    <property type="match status" value="1"/>
</dbReference>
<evidence type="ECO:0000256" key="5">
    <source>
        <dbReference type="ARBA" id="ARBA00013152"/>
    </source>
</evidence>
<dbReference type="InterPro" id="IPR029061">
    <property type="entry name" value="THDP-binding"/>
</dbReference>
<comment type="subunit">
    <text evidence="4">Homodimer.</text>
</comment>
<protein>
    <recommendedName>
        <fullName evidence="5 12">Transketolase</fullName>
        <ecNumber evidence="5 12">2.2.1.1</ecNumber>
    </recommendedName>
</protein>
<dbReference type="GO" id="GO:0004802">
    <property type="term" value="F:transketolase activity"/>
    <property type="evidence" value="ECO:0007669"/>
    <property type="project" value="UniProtKB-EC"/>
</dbReference>
<keyword evidence="6 14" id="KW-0808">Transferase</keyword>
<dbReference type="Pfam" id="PF22613">
    <property type="entry name" value="Transketolase_C_1"/>
    <property type="match status" value="1"/>
</dbReference>
<dbReference type="PROSITE" id="PS00802">
    <property type="entry name" value="TRANSKETOLASE_2"/>
    <property type="match status" value="1"/>
</dbReference>
<dbReference type="Pfam" id="PF02779">
    <property type="entry name" value="Transket_pyr"/>
    <property type="match status" value="1"/>
</dbReference>
<comment type="similarity">
    <text evidence="3">Belongs to the transketolase family.</text>
</comment>
<evidence type="ECO:0000313" key="14">
    <source>
        <dbReference type="EMBL" id="MEM5289240.1"/>
    </source>
</evidence>
<gene>
    <name evidence="14" type="primary">tkt</name>
    <name evidence="14" type="ORF">V4C55_26275</name>
</gene>
<evidence type="ECO:0000256" key="8">
    <source>
        <dbReference type="ARBA" id="ARBA00022837"/>
    </source>
</evidence>
<comment type="caution">
    <text evidence="14">The sequence shown here is derived from an EMBL/GenBank/DDBJ whole genome shotgun (WGS) entry which is preliminary data.</text>
</comment>
<keyword evidence="15" id="KW-1185">Reference proteome</keyword>
<dbReference type="Gene3D" id="3.40.50.920">
    <property type="match status" value="1"/>
</dbReference>
<sequence length="698" mass="76186">MSQATPKSSSELDQLAINTIRTLSMDAVQKANSGHPGTPMALAPVAFHLWQNHLRYDPDAPLWPNRDRFVLSVGHASMLLYSLLHLAGVKAVDDDGKLTGKPAVSIDDIKQFRQLDSVTPGHPEYRMTTGVETTTGPLGQGLGNSVGMAMAARWHEAHFNQPDAPLFDYRVYALCGDGDMMEGVSHEAASLAGHLKLSNLIWIYDSNRITIEGHTDLAYSDDVESRFRGYNWHTLHVDSANDTDAFEAAINEAKSITDRPTLIVVKSIIGWGAPNKQDTASAHGEALGEEEVKLAKRAYGWPEDAQFLVPDGVREHFAQGIGARGKAAHDAWDKRFEAYAKKYPQLAKEFNQMQTSQLPEGWDADIPVFDADAKGIATRESSGKVLNAIAQRVPWIIGGAADLAPSTKTNLKFEGAGSFEHDNYGGRNLHFGIREHGMGAVANGLALSGLRPFASTFLIFSDYMKPPIRLSAIMEVPVIYVFTHDSIGVGEDGPTHQPIEQLASLRGVPGLTTLRPADANEVSEAWRLALSRPHVPACMVLTRQPLPTFDRKKYASAEGVRRGAYVLADTSGGKTPDVLLLATGSEVALCIDAYETLKSEGINARVVSMPSWDVFEQQDQAYKESVLPRDVHARVAVEQAATLGWDRYAGRLGSQIVMHTFGASAPLKSLRTKFGFTPERVVDEAKKQIARCKSNVKE</sequence>
<accession>A0ABU9QJL0</accession>
<comment type="cofactor">
    <cofactor evidence="1">
        <name>Mg(2+)</name>
        <dbReference type="ChEBI" id="CHEBI:18420"/>
    </cofactor>
</comment>
<dbReference type="Gene3D" id="3.40.50.970">
    <property type="match status" value="2"/>
</dbReference>
<evidence type="ECO:0000256" key="6">
    <source>
        <dbReference type="ARBA" id="ARBA00022679"/>
    </source>
</evidence>
<dbReference type="RefSeq" id="WP_201652546.1">
    <property type="nucleotide sequence ID" value="NZ_CAJHCS010000016.1"/>
</dbReference>
<dbReference type="Pfam" id="PF00456">
    <property type="entry name" value="Transketolase_N"/>
    <property type="match status" value="1"/>
</dbReference>
<keyword evidence="10" id="KW-0786">Thiamine pyrophosphate</keyword>
<dbReference type="PANTHER" id="PTHR43522">
    <property type="entry name" value="TRANSKETOLASE"/>
    <property type="match status" value="1"/>
</dbReference>
<reference evidence="14 15" key="1">
    <citation type="submission" date="2024-01" db="EMBL/GenBank/DDBJ databases">
        <title>The diversity of rhizobia nodulating Mimosa spp. in eleven states of Brazil covering several biomes is determined by host plant, location, and edaphic factors.</title>
        <authorList>
            <person name="Rouws L."/>
            <person name="Barauna A."/>
            <person name="Beukes C."/>
            <person name="De Faria S.M."/>
            <person name="Gross E."/>
            <person name="Dos Reis Junior F.B."/>
            <person name="Simon M."/>
            <person name="Maluk M."/>
            <person name="Odee D.W."/>
            <person name="Kenicer G."/>
            <person name="Young J.P.W."/>
            <person name="Reis V.M."/>
            <person name="Zilli J."/>
            <person name="James E.K."/>
        </authorList>
    </citation>
    <scope>NUCLEOTIDE SEQUENCE [LARGE SCALE GENOMIC DNA]</scope>
    <source>
        <strain evidence="14 15">JPY77</strain>
    </source>
</reference>
<evidence type="ECO:0000256" key="10">
    <source>
        <dbReference type="ARBA" id="ARBA00023052"/>
    </source>
</evidence>
<evidence type="ECO:0000259" key="13">
    <source>
        <dbReference type="SMART" id="SM00861"/>
    </source>
</evidence>
<dbReference type="SUPFAM" id="SSF52518">
    <property type="entry name" value="Thiamin diphosphate-binding fold (THDP-binding)"/>
    <property type="match status" value="2"/>
</dbReference>
<keyword evidence="7" id="KW-0479">Metal-binding</keyword>
<dbReference type="InterPro" id="IPR005475">
    <property type="entry name" value="Transketolase-like_Pyr-bd"/>
</dbReference>
<dbReference type="EMBL" id="JAZHGC010000024">
    <property type="protein sequence ID" value="MEM5289240.1"/>
    <property type="molecule type" value="Genomic_DNA"/>
</dbReference>
<dbReference type="InterPro" id="IPR005478">
    <property type="entry name" value="Transketolase_bac-like"/>
</dbReference>
<dbReference type="NCBIfam" id="TIGR00232">
    <property type="entry name" value="tktlase_bact"/>
    <property type="match status" value="1"/>
</dbReference>
<organism evidence="14 15">
    <name type="scientific">Paraburkholderia sabiae</name>
    <dbReference type="NCBI Taxonomy" id="273251"/>
    <lineage>
        <taxon>Bacteria</taxon>
        <taxon>Pseudomonadati</taxon>
        <taxon>Pseudomonadota</taxon>
        <taxon>Betaproteobacteria</taxon>
        <taxon>Burkholderiales</taxon>
        <taxon>Burkholderiaceae</taxon>
        <taxon>Paraburkholderia</taxon>
    </lineage>
</organism>
<keyword evidence="8" id="KW-0106">Calcium</keyword>
<dbReference type="InterPro" id="IPR009014">
    <property type="entry name" value="Transketo_C/PFOR_II"/>
</dbReference>
<feature type="domain" description="Transketolase-like pyrimidine-binding" evidence="13">
    <location>
        <begin position="376"/>
        <end position="548"/>
    </location>
</feature>
<dbReference type="InterPro" id="IPR055152">
    <property type="entry name" value="Transketolase-like_C_2"/>
</dbReference>
<dbReference type="InterPro" id="IPR020826">
    <property type="entry name" value="Transketolase_BS"/>
</dbReference>
<evidence type="ECO:0000256" key="4">
    <source>
        <dbReference type="ARBA" id="ARBA00011738"/>
    </source>
</evidence>
<dbReference type="EC" id="2.2.1.1" evidence="5 12"/>
<evidence type="ECO:0000256" key="1">
    <source>
        <dbReference type="ARBA" id="ARBA00001946"/>
    </source>
</evidence>
<dbReference type="Proteomes" id="UP001494588">
    <property type="component" value="Unassembled WGS sequence"/>
</dbReference>
<evidence type="ECO:0000256" key="2">
    <source>
        <dbReference type="ARBA" id="ARBA00001964"/>
    </source>
</evidence>
<evidence type="ECO:0000256" key="12">
    <source>
        <dbReference type="NCBIfam" id="TIGR00232"/>
    </source>
</evidence>
<evidence type="ECO:0000256" key="11">
    <source>
        <dbReference type="ARBA" id="ARBA00049473"/>
    </source>
</evidence>
<dbReference type="InterPro" id="IPR005474">
    <property type="entry name" value="Transketolase_N"/>
</dbReference>
<evidence type="ECO:0000256" key="3">
    <source>
        <dbReference type="ARBA" id="ARBA00007131"/>
    </source>
</evidence>
<evidence type="ECO:0000256" key="7">
    <source>
        <dbReference type="ARBA" id="ARBA00022723"/>
    </source>
</evidence>
<comment type="cofactor">
    <cofactor evidence="2">
        <name>thiamine diphosphate</name>
        <dbReference type="ChEBI" id="CHEBI:58937"/>
    </cofactor>
</comment>
<evidence type="ECO:0000256" key="9">
    <source>
        <dbReference type="ARBA" id="ARBA00022842"/>
    </source>
</evidence>
<name>A0ABU9QJL0_9BURK</name>
<dbReference type="PANTHER" id="PTHR43522:SF2">
    <property type="entry name" value="TRANSKETOLASE 1-RELATED"/>
    <property type="match status" value="1"/>
</dbReference>
<evidence type="ECO:0000313" key="15">
    <source>
        <dbReference type="Proteomes" id="UP001494588"/>
    </source>
</evidence>
<dbReference type="CDD" id="cd07033">
    <property type="entry name" value="TPP_PYR_DXS_TK_like"/>
    <property type="match status" value="1"/>
</dbReference>